<sequence>MASSTPPCPAGTLTPRIILHGGAGNISHATLPHSSTLPYRHALRRILRETTALFTQDPGTAAHVAASYGVSLLENDPLFNAGRGAVFTTAGTNELEASLMASRGKHKRGVGVMLVSTVKNPILLCRKMLERGDEIDGGGAGAHVQLSGPKIEELARKWGCELEDKDYFWTKRRWDEHIKGLERGKGAIVSEDMSSLDGEASDAGKGREGDPSWNGKEYLPQGTVGCVVMDRFGTIAVATSTGGLTNKLPGRIGDTPTLGAGFWAEEWLEEFKQASMPSSMPYQPATAVAASPLDKLSRSDITGVLSDCLPSLAPASSEHGTASSTPFNGEKVSESSHSKRRHAVGMSGTGNGDSFLRVAAARTAAAMCRFSVPNLPLKTALKRVAGPGGELQQSAEGRWGKTGEGEGGIIGIELTGNESNVLYDLNCGGMFRAWVDDEGKERVAVFADENGLEDFDLSEL</sequence>
<dbReference type="InterPro" id="IPR000246">
    <property type="entry name" value="Peptidase_T2"/>
</dbReference>
<dbReference type="SUPFAM" id="SSF56235">
    <property type="entry name" value="N-terminal nucleophile aminohydrolases (Ntn hydrolases)"/>
    <property type="match status" value="1"/>
</dbReference>
<organism evidence="2 3">
    <name type="scientific">Phyllosticta capitalensis</name>
    <dbReference type="NCBI Taxonomy" id="121624"/>
    <lineage>
        <taxon>Eukaryota</taxon>
        <taxon>Fungi</taxon>
        <taxon>Dikarya</taxon>
        <taxon>Ascomycota</taxon>
        <taxon>Pezizomycotina</taxon>
        <taxon>Dothideomycetes</taxon>
        <taxon>Dothideomycetes incertae sedis</taxon>
        <taxon>Botryosphaeriales</taxon>
        <taxon>Phyllostictaceae</taxon>
        <taxon>Phyllosticta</taxon>
    </lineage>
</organism>
<keyword evidence="3" id="KW-1185">Reference proteome</keyword>
<protein>
    <submittedName>
        <fullName evidence="2">Nucleophile aminohydrolase</fullName>
    </submittedName>
</protein>
<dbReference type="Proteomes" id="UP001492380">
    <property type="component" value="Unassembled WGS sequence"/>
</dbReference>
<dbReference type="Pfam" id="PF01112">
    <property type="entry name" value="Asparaginase_2"/>
    <property type="match status" value="1"/>
</dbReference>
<proteinExistence type="predicted"/>
<dbReference type="PANTHER" id="PTHR10188:SF43">
    <property type="entry name" value="ASPARAGINASE (EUROFUNG)"/>
    <property type="match status" value="1"/>
</dbReference>
<dbReference type="PANTHER" id="PTHR10188">
    <property type="entry name" value="L-ASPARAGINASE"/>
    <property type="match status" value="1"/>
</dbReference>
<feature type="region of interest" description="Disordered" evidence="1">
    <location>
        <begin position="192"/>
        <end position="215"/>
    </location>
</feature>
<dbReference type="EMBL" id="JBBWRZ010000006">
    <property type="protein sequence ID" value="KAK8234040.1"/>
    <property type="molecule type" value="Genomic_DNA"/>
</dbReference>
<name>A0ABR1YNH8_9PEZI</name>
<gene>
    <name evidence="2" type="ORF">HDK90DRAFT_488415</name>
</gene>
<dbReference type="CDD" id="cd04701">
    <property type="entry name" value="Asparaginase_2"/>
    <property type="match status" value="1"/>
</dbReference>
<accession>A0ABR1YNH8</accession>
<evidence type="ECO:0000313" key="2">
    <source>
        <dbReference type="EMBL" id="KAK8234040.1"/>
    </source>
</evidence>
<feature type="region of interest" description="Disordered" evidence="1">
    <location>
        <begin position="314"/>
        <end position="348"/>
    </location>
</feature>
<dbReference type="InterPro" id="IPR029055">
    <property type="entry name" value="Ntn_hydrolases_N"/>
</dbReference>
<reference evidence="2 3" key="1">
    <citation type="submission" date="2024-04" db="EMBL/GenBank/DDBJ databases">
        <title>Phyllosticta paracitricarpa is synonymous to the EU quarantine fungus P. citricarpa based on phylogenomic analyses.</title>
        <authorList>
            <consortium name="Lawrence Berkeley National Laboratory"/>
            <person name="Van Ingen-Buijs V.A."/>
            <person name="Van Westerhoven A.C."/>
            <person name="Haridas S."/>
            <person name="Skiadas P."/>
            <person name="Martin F."/>
            <person name="Groenewald J.Z."/>
            <person name="Crous P.W."/>
            <person name="Seidl M.F."/>
        </authorList>
    </citation>
    <scope>NUCLEOTIDE SEQUENCE [LARGE SCALE GENOMIC DNA]</scope>
    <source>
        <strain evidence="2 3">CBS 123374</strain>
    </source>
</reference>
<evidence type="ECO:0000256" key="1">
    <source>
        <dbReference type="SAM" id="MobiDB-lite"/>
    </source>
</evidence>
<comment type="caution">
    <text evidence="2">The sequence shown here is derived from an EMBL/GenBank/DDBJ whole genome shotgun (WGS) entry which is preliminary data.</text>
</comment>
<evidence type="ECO:0000313" key="3">
    <source>
        <dbReference type="Proteomes" id="UP001492380"/>
    </source>
</evidence>
<dbReference type="Gene3D" id="3.60.20.30">
    <property type="entry name" value="(Glycosyl)asparaginase"/>
    <property type="match status" value="1"/>
</dbReference>
<feature type="compositionally biased region" description="Polar residues" evidence="1">
    <location>
        <begin position="318"/>
        <end position="327"/>
    </location>
</feature>